<organism evidence="1 2">
    <name type="scientific">Haloferula chungangensis</name>
    <dbReference type="NCBI Taxonomy" id="1048331"/>
    <lineage>
        <taxon>Bacteria</taxon>
        <taxon>Pseudomonadati</taxon>
        <taxon>Verrucomicrobiota</taxon>
        <taxon>Verrucomicrobiia</taxon>
        <taxon>Verrucomicrobiales</taxon>
        <taxon>Verrucomicrobiaceae</taxon>
        <taxon>Haloferula</taxon>
    </lineage>
</organism>
<sequence length="268" mass="29991">MSHSPSKAGRIIGMIILCGFAALLAWSFTRPAKTPASRRLIHAEQELQQITENSRERTDAQLVRQLLDEDLSDRSFSFPTIVLATSDRKVIPLDPERESHQRVIAAIEKALVESTAELSQPDSPVRELRRINEGSRFFEEALLEKINATAGLSCEIPSTREGERQRSGYPDLKVVDESSGDVFYLDPKLVEDSSWKSSFRSFYFEPKNQTLKINDHAVHLLVGIGHDGESGEWTFGETKIVDLSTLKVRLKAEFQASNADLYGADGKD</sequence>
<reference evidence="2" key="1">
    <citation type="journal article" date="2019" name="Int. J. Syst. Evol. Microbiol.">
        <title>The Global Catalogue of Microorganisms (GCM) 10K type strain sequencing project: providing services to taxonomists for standard genome sequencing and annotation.</title>
        <authorList>
            <consortium name="The Broad Institute Genomics Platform"/>
            <consortium name="The Broad Institute Genome Sequencing Center for Infectious Disease"/>
            <person name="Wu L."/>
            <person name="Ma J."/>
        </authorList>
    </citation>
    <scope>NUCLEOTIDE SEQUENCE [LARGE SCALE GENOMIC DNA]</scope>
    <source>
        <strain evidence="2">CGMCC 4.1467</strain>
    </source>
</reference>
<protein>
    <submittedName>
        <fullName evidence="1">Uncharacterized protein</fullName>
    </submittedName>
</protein>
<keyword evidence="2" id="KW-1185">Reference proteome</keyword>
<name>A0ABW2L490_9BACT</name>
<dbReference type="EMBL" id="JBHTBS010000003">
    <property type="protein sequence ID" value="MFC7337167.1"/>
    <property type="molecule type" value="Genomic_DNA"/>
</dbReference>
<dbReference type="Proteomes" id="UP001596472">
    <property type="component" value="Unassembled WGS sequence"/>
</dbReference>
<dbReference type="RefSeq" id="WP_379711244.1">
    <property type="nucleotide sequence ID" value="NZ_JBHTBS010000003.1"/>
</dbReference>
<proteinExistence type="predicted"/>
<evidence type="ECO:0000313" key="2">
    <source>
        <dbReference type="Proteomes" id="UP001596472"/>
    </source>
</evidence>
<evidence type="ECO:0000313" key="1">
    <source>
        <dbReference type="EMBL" id="MFC7337167.1"/>
    </source>
</evidence>
<gene>
    <name evidence="1" type="ORF">ACFQY0_08255</name>
</gene>
<accession>A0ABW2L490</accession>
<comment type="caution">
    <text evidence="1">The sequence shown here is derived from an EMBL/GenBank/DDBJ whole genome shotgun (WGS) entry which is preliminary data.</text>
</comment>